<protein>
    <submittedName>
        <fullName evidence="3">Uncharacterized protein</fullName>
    </submittedName>
</protein>
<dbReference type="AlphaFoldDB" id="A0A545SNE6"/>
<evidence type="ECO:0000256" key="1">
    <source>
        <dbReference type="SAM" id="MobiDB-lite"/>
    </source>
</evidence>
<reference evidence="3 4" key="1">
    <citation type="submission" date="2019-06" db="EMBL/GenBank/DDBJ databases">
        <title>Whole genome sequence for Cellvibrionaceae sp. R142.</title>
        <authorList>
            <person name="Wang G."/>
        </authorList>
    </citation>
    <scope>NUCLEOTIDE SEQUENCE [LARGE SCALE GENOMIC DNA]</scope>
    <source>
        <strain evidence="3 4">R142</strain>
    </source>
</reference>
<keyword evidence="4" id="KW-1185">Reference proteome</keyword>
<feature type="region of interest" description="Disordered" evidence="1">
    <location>
        <begin position="168"/>
        <end position="188"/>
    </location>
</feature>
<evidence type="ECO:0000313" key="4">
    <source>
        <dbReference type="Proteomes" id="UP000319732"/>
    </source>
</evidence>
<feature type="signal peptide" evidence="2">
    <location>
        <begin position="1"/>
        <end position="25"/>
    </location>
</feature>
<dbReference type="RefSeq" id="WP_142930075.1">
    <property type="nucleotide sequence ID" value="NZ_ML660116.1"/>
</dbReference>
<comment type="caution">
    <text evidence="3">The sequence shown here is derived from an EMBL/GenBank/DDBJ whole genome shotgun (WGS) entry which is preliminary data.</text>
</comment>
<proteinExistence type="predicted"/>
<gene>
    <name evidence="3" type="ORF">FKG94_27030</name>
</gene>
<evidence type="ECO:0000256" key="2">
    <source>
        <dbReference type="SAM" id="SignalP"/>
    </source>
</evidence>
<accession>A0A545SNE6</accession>
<dbReference type="OrthoDB" id="9255736at2"/>
<sequence>MQSIRLRYLTLCVICLALLSGNSHATERTLLKSSTLQRWITTDLLSYLTFEFNNHPRFKGQKLAVKAEGGDRLAAALHDTLQDRLLNVSGLQLVSTSARSNFNPTGPNSIDDLTCNTAHGADYYLRLSVTNLGTSKTEVRLLIEDAASGAAVTGFGKQWQGRLSRHERRLQRQKHSARTPLGTTDQPYRASQPELAARHLALHIACGLRPEVGTVTAIYWQAPAVSSISFDNTLTIARHYLHSFREFTLAQQPQQADVTLQPQEAPLGPGLHQLWLTGVAANSNTPLPGVNAVAYMAIEDRAAGVLHRRRIEQPGELTAGILPPAIEPAPPTITTPRSDQPNSDPLDALQVNVVEVEQKTRRGQRADLYFTLRIRNQSDWPIAYSFTLSGGHFDRCRPYNRDYRHEKFGTLRETIGPGETQVEELVIRDLQHNPGRLSSRHKCAGVVDLDGFEKFALRGNKVIDYVNWSL</sequence>
<dbReference type="EMBL" id="VHSG01000041">
    <property type="protein sequence ID" value="TQV66489.1"/>
    <property type="molecule type" value="Genomic_DNA"/>
</dbReference>
<feature type="chain" id="PRO_5021746818" evidence="2">
    <location>
        <begin position="26"/>
        <end position="470"/>
    </location>
</feature>
<name>A0A545SNE6_9GAMM</name>
<organism evidence="3 4">
    <name type="scientific">Exilibacterium tricleocarpae</name>
    <dbReference type="NCBI Taxonomy" id="2591008"/>
    <lineage>
        <taxon>Bacteria</taxon>
        <taxon>Pseudomonadati</taxon>
        <taxon>Pseudomonadota</taxon>
        <taxon>Gammaproteobacteria</taxon>
        <taxon>Cellvibrionales</taxon>
        <taxon>Cellvibrionaceae</taxon>
        <taxon>Exilibacterium</taxon>
    </lineage>
</organism>
<feature type="compositionally biased region" description="Basic residues" evidence="1">
    <location>
        <begin position="168"/>
        <end position="177"/>
    </location>
</feature>
<evidence type="ECO:0000313" key="3">
    <source>
        <dbReference type="EMBL" id="TQV66489.1"/>
    </source>
</evidence>
<keyword evidence="2" id="KW-0732">Signal</keyword>
<dbReference type="Proteomes" id="UP000319732">
    <property type="component" value="Unassembled WGS sequence"/>
</dbReference>